<evidence type="ECO:0000256" key="12">
    <source>
        <dbReference type="HAMAP-Rule" id="MF_00365"/>
    </source>
</evidence>
<dbReference type="GO" id="GO:0003697">
    <property type="term" value="F:single-stranded DNA binding"/>
    <property type="evidence" value="ECO:0007669"/>
    <property type="project" value="UniProtKB-UniRule"/>
</dbReference>
<reference evidence="16 18" key="2">
    <citation type="submission" date="2020-08" db="EMBL/GenBank/DDBJ databases">
        <title>The isolate Caproiciproducens sp. 7D4C2 produces n-caproate at mildly acidic conditions from hexoses: genome and rBOX comparison with related strains and chain-elongating bacteria.</title>
        <authorList>
            <person name="Esquivel-Elizondo S."/>
            <person name="Bagci C."/>
            <person name="Temovska M."/>
            <person name="Jeon B.S."/>
            <person name="Bessarab I."/>
            <person name="Williams R.B.H."/>
            <person name="Huson D.H."/>
            <person name="Angenent L.T."/>
        </authorList>
    </citation>
    <scope>NUCLEOTIDE SEQUENCE [LARGE SCALE GENOMIC DNA]</scope>
    <source>
        <strain evidence="16 18">7D4C2</strain>
    </source>
</reference>
<evidence type="ECO:0000256" key="10">
    <source>
        <dbReference type="ARBA" id="ARBA00023204"/>
    </source>
</evidence>
<dbReference type="GO" id="GO:0009432">
    <property type="term" value="P:SOS response"/>
    <property type="evidence" value="ECO:0007669"/>
    <property type="project" value="UniProtKB-UniRule"/>
</dbReference>
<comment type="similarity">
    <text evidence="2 12 13">Belongs to the RecF family.</text>
</comment>
<keyword evidence="17" id="KW-1185">Reference proteome</keyword>
<evidence type="ECO:0000256" key="4">
    <source>
        <dbReference type="ARBA" id="ARBA00022490"/>
    </source>
</evidence>
<gene>
    <name evidence="12 15" type="primary">recF</name>
    <name evidence="15" type="ORF">CAFE_15940</name>
    <name evidence="16" type="ORF">HCR03_12095</name>
</gene>
<evidence type="ECO:0000313" key="18">
    <source>
        <dbReference type="Proteomes" id="UP000515909"/>
    </source>
</evidence>
<keyword evidence="11 12" id="KW-0742">SOS response</keyword>
<keyword evidence="4 12" id="KW-0963">Cytoplasm</keyword>
<keyword evidence="5 12" id="KW-0235">DNA replication</keyword>
<evidence type="ECO:0000256" key="11">
    <source>
        <dbReference type="ARBA" id="ARBA00023236"/>
    </source>
</evidence>
<feature type="binding site" evidence="12">
    <location>
        <begin position="30"/>
        <end position="37"/>
    </location>
    <ligand>
        <name>ATP</name>
        <dbReference type="ChEBI" id="CHEBI:30616"/>
    </ligand>
</feature>
<evidence type="ECO:0000313" key="16">
    <source>
        <dbReference type="EMBL" id="QNK39489.1"/>
    </source>
</evidence>
<evidence type="ECO:0000256" key="8">
    <source>
        <dbReference type="ARBA" id="ARBA00022840"/>
    </source>
</evidence>
<feature type="domain" description="RecF/RecN/SMC N-terminal" evidence="14">
    <location>
        <begin position="3"/>
        <end position="341"/>
    </location>
</feature>
<evidence type="ECO:0000259" key="14">
    <source>
        <dbReference type="Pfam" id="PF02463"/>
    </source>
</evidence>
<dbReference type="AlphaFoldDB" id="A0A6N8I001"/>
<keyword evidence="10 12" id="KW-0234">DNA repair</keyword>
<evidence type="ECO:0000256" key="5">
    <source>
        <dbReference type="ARBA" id="ARBA00022705"/>
    </source>
</evidence>
<reference evidence="15 17" key="1">
    <citation type="submission" date="2019-09" db="EMBL/GenBank/DDBJ databases">
        <title>Genome sequence of Clostridium sp. EA1.</title>
        <authorList>
            <person name="Poehlein A."/>
            <person name="Bengelsdorf F.R."/>
            <person name="Daniel R."/>
        </authorList>
    </citation>
    <scope>NUCLEOTIDE SEQUENCE [LARGE SCALE GENOMIC DNA]</scope>
    <source>
        <strain evidence="15 17">EA1</strain>
    </source>
</reference>
<dbReference type="Gene3D" id="3.40.50.300">
    <property type="entry name" value="P-loop containing nucleotide triphosphate hydrolases"/>
    <property type="match status" value="1"/>
</dbReference>
<dbReference type="NCBIfam" id="TIGR00611">
    <property type="entry name" value="recf"/>
    <property type="match status" value="1"/>
</dbReference>
<dbReference type="GO" id="GO:0005737">
    <property type="term" value="C:cytoplasm"/>
    <property type="evidence" value="ECO:0007669"/>
    <property type="project" value="UniProtKB-SubCell"/>
</dbReference>
<keyword evidence="8 12" id="KW-0067">ATP-binding</keyword>
<dbReference type="PANTHER" id="PTHR32182">
    <property type="entry name" value="DNA REPLICATION AND REPAIR PROTEIN RECF"/>
    <property type="match status" value="1"/>
</dbReference>
<protein>
    <recommendedName>
        <fullName evidence="3 12">DNA replication and repair protein RecF</fullName>
    </recommendedName>
</protein>
<keyword evidence="9 12" id="KW-0238">DNA-binding</keyword>
<evidence type="ECO:0000256" key="6">
    <source>
        <dbReference type="ARBA" id="ARBA00022741"/>
    </source>
</evidence>
<dbReference type="GO" id="GO:0006260">
    <property type="term" value="P:DNA replication"/>
    <property type="evidence" value="ECO:0007669"/>
    <property type="project" value="UniProtKB-UniRule"/>
</dbReference>
<dbReference type="GO" id="GO:0005524">
    <property type="term" value="F:ATP binding"/>
    <property type="evidence" value="ECO:0007669"/>
    <property type="project" value="UniProtKB-UniRule"/>
</dbReference>
<dbReference type="Proteomes" id="UP000469440">
    <property type="component" value="Unassembled WGS sequence"/>
</dbReference>
<dbReference type="PANTHER" id="PTHR32182:SF0">
    <property type="entry name" value="DNA REPLICATION AND REPAIR PROTEIN RECF"/>
    <property type="match status" value="1"/>
</dbReference>
<comment type="subcellular location">
    <subcellularLocation>
        <location evidence="1 12 13">Cytoplasm</location>
    </subcellularLocation>
</comment>
<evidence type="ECO:0000256" key="1">
    <source>
        <dbReference type="ARBA" id="ARBA00004496"/>
    </source>
</evidence>
<organism evidence="15 17">
    <name type="scientific">Caproicibacter fermentans</name>
    <dbReference type="NCBI Taxonomy" id="2576756"/>
    <lineage>
        <taxon>Bacteria</taxon>
        <taxon>Bacillati</taxon>
        <taxon>Bacillota</taxon>
        <taxon>Clostridia</taxon>
        <taxon>Eubacteriales</taxon>
        <taxon>Acutalibacteraceae</taxon>
        <taxon>Caproicibacter</taxon>
    </lineage>
</organism>
<dbReference type="GO" id="GO:0006302">
    <property type="term" value="P:double-strand break repair"/>
    <property type="evidence" value="ECO:0007669"/>
    <property type="project" value="TreeGrafter"/>
</dbReference>
<evidence type="ECO:0000256" key="7">
    <source>
        <dbReference type="ARBA" id="ARBA00022763"/>
    </source>
</evidence>
<evidence type="ECO:0000256" key="13">
    <source>
        <dbReference type="RuleBase" id="RU000578"/>
    </source>
</evidence>
<dbReference type="Proteomes" id="UP000515909">
    <property type="component" value="Chromosome"/>
</dbReference>
<proteinExistence type="inferred from homology"/>
<evidence type="ECO:0000256" key="2">
    <source>
        <dbReference type="ARBA" id="ARBA00008016"/>
    </source>
</evidence>
<dbReference type="GO" id="GO:0000731">
    <property type="term" value="P:DNA synthesis involved in DNA repair"/>
    <property type="evidence" value="ECO:0007669"/>
    <property type="project" value="TreeGrafter"/>
</dbReference>
<dbReference type="EMBL" id="CP060286">
    <property type="protein sequence ID" value="QNK39489.1"/>
    <property type="molecule type" value="Genomic_DNA"/>
</dbReference>
<dbReference type="OrthoDB" id="9803889at2"/>
<dbReference type="InterPro" id="IPR018078">
    <property type="entry name" value="DNA-binding_RecF_CS"/>
</dbReference>
<dbReference type="HAMAP" id="MF_00365">
    <property type="entry name" value="RecF"/>
    <property type="match status" value="1"/>
</dbReference>
<dbReference type="Gene3D" id="1.20.1050.90">
    <property type="entry name" value="RecF/RecN/SMC, N-terminal domain"/>
    <property type="match status" value="1"/>
</dbReference>
<accession>A0A7G8T798</accession>
<dbReference type="Pfam" id="PF02463">
    <property type="entry name" value="SMC_N"/>
    <property type="match status" value="1"/>
</dbReference>
<evidence type="ECO:0000256" key="9">
    <source>
        <dbReference type="ARBA" id="ARBA00023125"/>
    </source>
</evidence>
<keyword evidence="6 12" id="KW-0547">Nucleotide-binding</keyword>
<dbReference type="InterPro" id="IPR042174">
    <property type="entry name" value="RecF_2"/>
</dbReference>
<dbReference type="InterPro" id="IPR001238">
    <property type="entry name" value="DNA-binding_RecF"/>
</dbReference>
<dbReference type="SUPFAM" id="SSF52540">
    <property type="entry name" value="P-loop containing nucleoside triphosphate hydrolases"/>
    <property type="match status" value="1"/>
</dbReference>
<dbReference type="KEGG" id="cfem:HCR03_12095"/>
<comment type="function">
    <text evidence="12 13">The RecF protein is involved in DNA metabolism; it is required for DNA replication and normal SOS inducibility. RecF binds preferentially to single-stranded, linear DNA. It also seems to bind ATP.</text>
</comment>
<accession>A0A6N8I001</accession>
<dbReference type="InterPro" id="IPR027417">
    <property type="entry name" value="P-loop_NTPase"/>
</dbReference>
<evidence type="ECO:0000256" key="3">
    <source>
        <dbReference type="ARBA" id="ARBA00020170"/>
    </source>
</evidence>
<evidence type="ECO:0000313" key="15">
    <source>
        <dbReference type="EMBL" id="MVB10893.1"/>
    </source>
</evidence>
<name>A0A6N8I001_9FIRM</name>
<keyword evidence="7 12" id="KW-0227">DNA damage</keyword>
<dbReference type="InterPro" id="IPR003395">
    <property type="entry name" value="RecF/RecN/SMC_N"/>
</dbReference>
<sequence>MNVRRLSWNHFRNLRAGEFEPCAGVNVIYGQNAQGKTNLLEAMWLFTGERSFRGAKDAELVLQGETAAALRMDFWSEGRGQTAKITVAEGRRTAELNGIPKGACSALTGKFCAVVFSPEHLSLVRGGPSLRREFVDSALCQMKPGYASLLSGYNRTLFQRNALLKDIPRHAELMDTLEIWDERLSQFGERVIRQRTAYLKALSEPAAGFYAGISSNRETLSFVYRKSAEDLRRALAEERREDVLSGHTGAGPHRDDVDIFVSGLNARAYASQGQKRSVVLALKLAEAELLSRMTGEKPVVFLDDVMSELDARRQDYLLNHLTEFQVFLSCCEPGAARQMKSGALFRMEDGALSAVPPA</sequence>
<dbReference type="PROSITE" id="PS00617">
    <property type="entry name" value="RECF_1"/>
    <property type="match status" value="1"/>
</dbReference>
<dbReference type="EMBL" id="VWXL01000052">
    <property type="protein sequence ID" value="MVB10893.1"/>
    <property type="molecule type" value="Genomic_DNA"/>
</dbReference>
<dbReference type="PROSITE" id="PS00618">
    <property type="entry name" value="RECF_2"/>
    <property type="match status" value="1"/>
</dbReference>
<evidence type="ECO:0000313" key="17">
    <source>
        <dbReference type="Proteomes" id="UP000469440"/>
    </source>
</evidence>